<keyword evidence="3" id="KW-1185">Reference proteome</keyword>
<sequence length="152" mass="17180">MSALVMASYVVFSDSSPYCTLCWAGIIGYGLYYMALDLEAGLIAAPFLLAVGYLTNYLHADYPDQAALVLKAALAQHILSWACQFYGHFHYEGNAPAVFDNLVQPLVLAPYFVIFEIMFIFGHRKPLEKKILRQAKIVLDEHNKEKRVKKNM</sequence>
<keyword evidence="1" id="KW-1133">Transmembrane helix</keyword>
<dbReference type="AlphaFoldDB" id="A0A448YFQ8"/>
<dbReference type="FunCoup" id="A0A448YFQ8">
    <property type="interactions" value="132"/>
</dbReference>
<dbReference type="GO" id="GO:0016020">
    <property type="term" value="C:membrane"/>
    <property type="evidence" value="ECO:0007669"/>
    <property type="project" value="GOC"/>
</dbReference>
<accession>A0A448YFQ8</accession>
<evidence type="ECO:0000313" key="3">
    <source>
        <dbReference type="Proteomes" id="UP000290900"/>
    </source>
</evidence>
<dbReference type="PANTHER" id="PTHR28026">
    <property type="entry name" value="DUF962 DOMAIN PROTEIN (AFU_ORTHOLOGUE AFUA_8G05310)"/>
    <property type="match status" value="1"/>
</dbReference>
<dbReference type="EMBL" id="CAACVR010000001">
    <property type="protein sequence ID" value="VEU19719.1"/>
    <property type="molecule type" value="Genomic_DNA"/>
</dbReference>
<dbReference type="InParanoid" id="A0A448YFQ8"/>
<evidence type="ECO:0000313" key="2">
    <source>
        <dbReference type="EMBL" id="VEU19719.1"/>
    </source>
</evidence>
<dbReference type="Proteomes" id="UP000290900">
    <property type="component" value="Unassembled WGS sequence"/>
</dbReference>
<feature type="transmembrane region" description="Helical" evidence="1">
    <location>
        <begin position="31"/>
        <end position="54"/>
    </location>
</feature>
<dbReference type="GO" id="GO:0005783">
    <property type="term" value="C:endoplasmic reticulum"/>
    <property type="evidence" value="ECO:0007669"/>
    <property type="project" value="TreeGrafter"/>
</dbReference>
<dbReference type="PANTHER" id="PTHR28026:SF9">
    <property type="entry name" value="2-HYDROXY-PALMITIC ACID DIOXYGENASE MPO1"/>
    <property type="match status" value="1"/>
</dbReference>
<dbReference type="InterPro" id="IPR009305">
    <property type="entry name" value="Mpo1-like"/>
</dbReference>
<protein>
    <submittedName>
        <fullName evidence="2">DEKNAAC100137</fullName>
    </submittedName>
</protein>
<feature type="transmembrane region" description="Helical" evidence="1">
    <location>
        <begin position="102"/>
        <end position="121"/>
    </location>
</feature>
<proteinExistence type="predicted"/>
<organism evidence="2 3">
    <name type="scientific">Brettanomyces naardenensis</name>
    <name type="common">Yeast</name>
    <dbReference type="NCBI Taxonomy" id="13370"/>
    <lineage>
        <taxon>Eukaryota</taxon>
        <taxon>Fungi</taxon>
        <taxon>Dikarya</taxon>
        <taxon>Ascomycota</taxon>
        <taxon>Saccharomycotina</taxon>
        <taxon>Pichiomycetes</taxon>
        <taxon>Pichiales</taxon>
        <taxon>Pichiaceae</taxon>
        <taxon>Brettanomyces</taxon>
    </lineage>
</organism>
<dbReference type="OrthoDB" id="2124888at2759"/>
<gene>
    <name evidence="2" type="ORF">BRENAR_LOCUS455</name>
</gene>
<name>A0A448YFQ8_BRENA</name>
<keyword evidence="1" id="KW-0472">Membrane</keyword>
<reference evidence="2 3" key="1">
    <citation type="submission" date="2018-12" db="EMBL/GenBank/DDBJ databases">
        <authorList>
            <person name="Tiukova I."/>
            <person name="Dainat J."/>
        </authorList>
    </citation>
    <scope>NUCLEOTIDE SEQUENCE [LARGE SCALE GENOMIC DNA]</scope>
</reference>
<dbReference type="Pfam" id="PF06127">
    <property type="entry name" value="Mpo1-like"/>
    <property type="match status" value="1"/>
</dbReference>
<keyword evidence="1" id="KW-0812">Transmembrane</keyword>
<evidence type="ECO:0000256" key="1">
    <source>
        <dbReference type="SAM" id="Phobius"/>
    </source>
</evidence>
<dbReference type="GO" id="GO:0046521">
    <property type="term" value="P:sphingoid catabolic process"/>
    <property type="evidence" value="ECO:0007669"/>
    <property type="project" value="TreeGrafter"/>
</dbReference>